<name>A0A0H1RDC4_9HYPH</name>
<comment type="caution">
    <text evidence="1">The sequence shown here is derived from an EMBL/GenBank/DDBJ whole genome shotgun (WGS) entry which is preliminary data.</text>
</comment>
<dbReference type="AlphaFoldDB" id="A0A0H1RDC4"/>
<gene>
    <name evidence="1" type="ORF">AA309_10210</name>
</gene>
<accession>A0A0H1RDC4</accession>
<keyword evidence="2" id="KW-1185">Reference proteome</keyword>
<proteinExistence type="predicted"/>
<dbReference type="Proteomes" id="UP000035489">
    <property type="component" value="Unassembled WGS sequence"/>
</dbReference>
<organism evidence="1 2">
    <name type="scientific">Microvirga vignae</name>
    <dbReference type="NCBI Taxonomy" id="1225564"/>
    <lineage>
        <taxon>Bacteria</taxon>
        <taxon>Pseudomonadati</taxon>
        <taxon>Pseudomonadota</taxon>
        <taxon>Alphaproteobacteria</taxon>
        <taxon>Hyphomicrobiales</taxon>
        <taxon>Methylobacteriaceae</taxon>
        <taxon>Microvirga</taxon>
    </lineage>
</organism>
<dbReference type="EMBL" id="LCYG01000022">
    <property type="protein sequence ID" value="KLK93208.1"/>
    <property type="molecule type" value="Genomic_DNA"/>
</dbReference>
<dbReference type="PATRIC" id="fig|1225564.3.peg.2697"/>
<protein>
    <submittedName>
        <fullName evidence="1">Uncharacterized protein</fullName>
    </submittedName>
</protein>
<evidence type="ECO:0000313" key="1">
    <source>
        <dbReference type="EMBL" id="KLK93208.1"/>
    </source>
</evidence>
<reference evidence="1 2" key="1">
    <citation type="submission" date="2015-05" db="EMBL/GenBank/DDBJ databases">
        <title>Draft genome sequence of Microvirga vignae strain BR3299, a novel nitrogen fixing bacteria isolated from Brazil semi-aired region.</title>
        <authorList>
            <person name="Zilli J.E."/>
            <person name="Passos S.R."/>
            <person name="Leite J."/>
            <person name="Baldani J.I."/>
            <person name="Xavier G.R."/>
            <person name="Rumjaneck N.G."/>
            <person name="Simoes-Araujo J.L."/>
        </authorList>
    </citation>
    <scope>NUCLEOTIDE SEQUENCE [LARGE SCALE GENOMIC DNA]</scope>
    <source>
        <strain evidence="1 2">BR3299</strain>
    </source>
</reference>
<evidence type="ECO:0000313" key="2">
    <source>
        <dbReference type="Proteomes" id="UP000035489"/>
    </source>
</evidence>
<sequence length="111" mass="12183">MSIEIAPVGQSSSPVELDLDQLSTLIRLLGQTRCHMVNGRPVPPLEGRTIETVYAPRWYIQVAKIDGSLLAFDHPAFGAVGFVISRAEVAEIVQVLSEHLKLPPDRPSVRN</sequence>